<dbReference type="STRING" id="482461.SAMN05216244_3167"/>
<organism evidence="2 3">
    <name type="scientific">Sediminibacillus halophilus</name>
    <dbReference type="NCBI Taxonomy" id="482461"/>
    <lineage>
        <taxon>Bacteria</taxon>
        <taxon>Bacillati</taxon>
        <taxon>Bacillota</taxon>
        <taxon>Bacilli</taxon>
        <taxon>Bacillales</taxon>
        <taxon>Bacillaceae</taxon>
        <taxon>Sediminibacillus</taxon>
    </lineage>
</organism>
<keyword evidence="1" id="KW-0812">Transmembrane</keyword>
<evidence type="ECO:0000313" key="2">
    <source>
        <dbReference type="EMBL" id="SDM68153.1"/>
    </source>
</evidence>
<keyword evidence="3" id="KW-1185">Reference proteome</keyword>
<dbReference type="EMBL" id="FNHF01000004">
    <property type="protein sequence ID" value="SDM68153.1"/>
    <property type="molecule type" value="Genomic_DNA"/>
</dbReference>
<name>A0A1G9V7S7_9BACI</name>
<gene>
    <name evidence="2" type="ORF">SAMN05216244_3167</name>
</gene>
<proteinExistence type="predicted"/>
<evidence type="ECO:0000313" key="3">
    <source>
        <dbReference type="Proteomes" id="UP000182347"/>
    </source>
</evidence>
<evidence type="ECO:0000256" key="1">
    <source>
        <dbReference type="SAM" id="Phobius"/>
    </source>
</evidence>
<keyword evidence="1" id="KW-1133">Transmembrane helix</keyword>
<keyword evidence="1" id="KW-0472">Membrane</keyword>
<protein>
    <submittedName>
        <fullName evidence="2">Uncharacterized protein</fullName>
    </submittedName>
</protein>
<feature type="transmembrane region" description="Helical" evidence="1">
    <location>
        <begin position="7"/>
        <end position="24"/>
    </location>
</feature>
<accession>A0A1G9V7S7</accession>
<reference evidence="3" key="1">
    <citation type="submission" date="2016-10" db="EMBL/GenBank/DDBJ databases">
        <authorList>
            <person name="Varghese N."/>
            <person name="Submissions S."/>
        </authorList>
    </citation>
    <scope>NUCLEOTIDE SEQUENCE [LARGE SCALE GENOMIC DNA]</scope>
    <source>
        <strain evidence="3">CGMCC 1.6199</strain>
    </source>
</reference>
<dbReference type="AlphaFoldDB" id="A0A1G9V7S7"/>
<dbReference type="Proteomes" id="UP000182347">
    <property type="component" value="Unassembled WGS sequence"/>
</dbReference>
<feature type="transmembrane region" description="Helical" evidence="1">
    <location>
        <begin position="30"/>
        <end position="48"/>
    </location>
</feature>
<sequence>MKNKTRLILLISLYFLLCIFDYIFTNSFNWLTNILESIVVFAIIMFLTELESK</sequence>